<comment type="caution">
    <text evidence="2">The sequence shown here is derived from an EMBL/GenBank/DDBJ whole genome shotgun (WGS) entry which is preliminary data.</text>
</comment>
<accession>A0ABR7PG50</accession>
<feature type="region of interest" description="Disordered" evidence="1">
    <location>
        <begin position="68"/>
        <end position="91"/>
    </location>
</feature>
<keyword evidence="3" id="KW-1185">Reference proteome</keyword>
<evidence type="ECO:0000256" key="1">
    <source>
        <dbReference type="SAM" id="MobiDB-lite"/>
    </source>
</evidence>
<dbReference type="Proteomes" id="UP000736373">
    <property type="component" value="Unassembled WGS sequence"/>
</dbReference>
<gene>
    <name evidence="2" type="ORF">F6X42_01435</name>
</gene>
<evidence type="ECO:0000313" key="3">
    <source>
        <dbReference type="Proteomes" id="UP000736373"/>
    </source>
</evidence>
<name>A0ABR7PG50_9BURK</name>
<evidence type="ECO:0000313" key="2">
    <source>
        <dbReference type="EMBL" id="MBC8745338.1"/>
    </source>
</evidence>
<dbReference type="InterPro" id="IPR049723">
    <property type="entry name" value="BPSL0761-like"/>
</dbReference>
<dbReference type="NCBIfam" id="NF041728">
    <property type="entry name" value="BPSL0761_fam"/>
    <property type="match status" value="1"/>
</dbReference>
<organism evidence="2 3">
    <name type="scientific">Paraburkholderia podalyriae</name>
    <dbReference type="NCBI Taxonomy" id="1938811"/>
    <lineage>
        <taxon>Bacteria</taxon>
        <taxon>Pseudomonadati</taxon>
        <taxon>Pseudomonadota</taxon>
        <taxon>Betaproteobacteria</taxon>
        <taxon>Burkholderiales</taxon>
        <taxon>Burkholderiaceae</taxon>
        <taxon>Paraburkholderia</taxon>
    </lineage>
</organism>
<proteinExistence type="predicted"/>
<reference evidence="2 3" key="1">
    <citation type="submission" date="2019-09" db="EMBL/GenBank/DDBJ databases">
        <title>Paraburkholderia podalyriae sp. nov., A South African Podalyria-associated rhizobium.</title>
        <authorList>
            <person name="Mavima L."/>
            <person name="Beukes C.W."/>
            <person name="Palmer M."/>
            <person name="De Meyer S.E."/>
            <person name="James E.K."/>
            <person name="Maluk M."/>
            <person name="Avontuur J.R."/>
            <person name="Chan W.Y."/>
            <person name="Venter S.N."/>
            <person name="Steenkamp E.T."/>
        </authorList>
    </citation>
    <scope>NUCLEOTIDE SEQUENCE [LARGE SCALE GENOMIC DNA]</scope>
    <source>
        <strain evidence="2 3">WC7.3b</strain>
    </source>
</reference>
<dbReference type="EMBL" id="VZQQ01000001">
    <property type="protein sequence ID" value="MBC8745338.1"/>
    <property type="molecule type" value="Genomic_DNA"/>
</dbReference>
<sequence>MTTPYERTKSVIETRQFLQMLASADDVTIRGLVQSVAVCLLRHYPLDIDLEVSAAALPGVWVVPERQRSDGTAVAKQTGSSFLTGERDGNE</sequence>
<dbReference type="RefSeq" id="WP_187632488.1">
    <property type="nucleotide sequence ID" value="NZ_VZQQ01000001.1"/>
</dbReference>
<protein>
    <submittedName>
        <fullName evidence="2">Uncharacterized protein</fullName>
    </submittedName>
</protein>